<keyword evidence="3" id="KW-1185">Reference proteome</keyword>
<accession>A0A6G0U5A3</accession>
<evidence type="ECO:0000256" key="1">
    <source>
        <dbReference type="SAM" id="SignalP"/>
    </source>
</evidence>
<feature type="chain" id="PRO_5026108609" evidence="1">
    <location>
        <begin position="18"/>
        <end position="465"/>
    </location>
</feature>
<gene>
    <name evidence="2" type="ORF">AGLY_001474</name>
</gene>
<dbReference type="AlphaFoldDB" id="A0A6G0U5A3"/>
<name>A0A6G0U5A3_APHGL</name>
<dbReference type="Proteomes" id="UP000475862">
    <property type="component" value="Unassembled WGS sequence"/>
</dbReference>
<keyword evidence="1" id="KW-0732">Signal</keyword>
<protein>
    <submittedName>
        <fullName evidence="2">Uncharacterized protein</fullName>
    </submittedName>
</protein>
<dbReference type="EMBL" id="VYZN01000002">
    <property type="protein sequence ID" value="KAE9544295.1"/>
    <property type="molecule type" value="Genomic_DNA"/>
</dbReference>
<feature type="signal peptide" evidence="1">
    <location>
        <begin position="1"/>
        <end position="17"/>
    </location>
</feature>
<comment type="caution">
    <text evidence="2">The sequence shown here is derived from an EMBL/GenBank/DDBJ whole genome shotgun (WGS) entry which is preliminary data.</text>
</comment>
<proteinExistence type="predicted"/>
<sequence length="465" mass="54055">MKRMAILIIMTIRGVSSHEETIVFYEVHNSHVELQHTTWGTTERITLALNDENNTRVHMNLGCIFSIKPATIVLNSTLTRITIEKMCEMTLKTVGLDNEKYILFPRNVRHLRVILSKSLHQTNITIPTTIKPIMTNSHDYNLTTLDNVEHSINKNNTNYETISQIIKANLTVEEPTDVANKFDYGDITLDTTERIEDRTNITNTNVVSFKFYTIEQKNRQIEVIYLTTEGHRRLVPLVENARLDVVPEFGLEIKETAGGRLVTLRLNRGDEMLGEMLLYQYLGCMEFERNTMYLHICCAHSEICWDWHEPHGTLTEESVLCKCILDEFRREGNRRIHLTPIPYERPHMWLPTMNLLGSVSFFTGRDGSTRWGLKIRFLINLGRKIKHQRHTFIVGDREIPACFDHHVHSAAAIMPYPMRPHVVEQTIATLRSDLLRIIQSDEPYTSSMCWIMKREILRTTSRGYF</sequence>
<evidence type="ECO:0000313" key="3">
    <source>
        <dbReference type="Proteomes" id="UP000475862"/>
    </source>
</evidence>
<evidence type="ECO:0000313" key="2">
    <source>
        <dbReference type="EMBL" id="KAE9544295.1"/>
    </source>
</evidence>
<organism evidence="2 3">
    <name type="scientific">Aphis glycines</name>
    <name type="common">Soybean aphid</name>
    <dbReference type="NCBI Taxonomy" id="307491"/>
    <lineage>
        <taxon>Eukaryota</taxon>
        <taxon>Metazoa</taxon>
        <taxon>Ecdysozoa</taxon>
        <taxon>Arthropoda</taxon>
        <taxon>Hexapoda</taxon>
        <taxon>Insecta</taxon>
        <taxon>Pterygota</taxon>
        <taxon>Neoptera</taxon>
        <taxon>Paraneoptera</taxon>
        <taxon>Hemiptera</taxon>
        <taxon>Sternorrhyncha</taxon>
        <taxon>Aphidomorpha</taxon>
        <taxon>Aphidoidea</taxon>
        <taxon>Aphididae</taxon>
        <taxon>Aphidini</taxon>
        <taxon>Aphis</taxon>
        <taxon>Aphis</taxon>
    </lineage>
</organism>
<reference evidence="2 3" key="1">
    <citation type="submission" date="2019-08" db="EMBL/GenBank/DDBJ databases">
        <title>The genome of the soybean aphid Biotype 1, its phylome, world population structure and adaptation to the North American continent.</title>
        <authorList>
            <person name="Giordano R."/>
            <person name="Donthu R.K."/>
            <person name="Hernandez A.G."/>
            <person name="Wright C.L."/>
            <person name="Zimin A.V."/>
        </authorList>
    </citation>
    <scope>NUCLEOTIDE SEQUENCE [LARGE SCALE GENOMIC DNA]</scope>
    <source>
        <tissue evidence="2">Whole aphids</tissue>
    </source>
</reference>